<evidence type="ECO:0008006" key="6">
    <source>
        <dbReference type="Google" id="ProtNLM"/>
    </source>
</evidence>
<proteinExistence type="inferred from homology"/>
<gene>
    <name evidence="5" type="ORF">PITCH_A1470017</name>
</gene>
<feature type="coiled-coil region" evidence="4">
    <location>
        <begin position="41"/>
        <end position="68"/>
    </location>
</feature>
<dbReference type="EMBL" id="OJIN01000054">
    <property type="protein sequence ID" value="SPD72668.1"/>
    <property type="molecule type" value="Genomic_DNA"/>
</dbReference>
<sequence>MGSALDKVLDLMDQQCELHYSLVSILEDEKKAIEKVNLAELSEVNEKKETISNKMRSLEDQRLKALQNLAASLGQPVEGMTLKKLISLTDSPYSERLSKYRTRLQSFIRRITVANNLNKSLLTHCLNLVKGSIELLNNATSTNSVYYKTGRIRNYDKTGRIVCREI</sequence>
<organism evidence="5">
    <name type="scientific">uncultured Desulfobacterium sp</name>
    <dbReference type="NCBI Taxonomy" id="201089"/>
    <lineage>
        <taxon>Bacteria</taxon>
        <taxon>Pseudomonadati</taxon>
        <taxon>Thermodesulfobacteriota</taxon>
        <taxon>Desulfobacteria</taxon>
        <taxon>Desulfobacterales</taxon>
        <taxon>Desulfobacteriaceae</taxon>
        <taxon>Desulfobacterium</taxon>
        <taxon>environmental samples</taxon>
    </lineage>
</organism>
<dbReference type="InterPro" id="IPR007809">
    <property type="entry name" value="FlgN-like"/>
</dbReference>
<evidence type="ECO:0000313" key="5">
    <source>
        <dbReference type="EMBL" id="SPD72668.1"/>
    </source>
</evidence>
<dbReference type="Pfam" id="PF05130">
    <property type="entry name" value="FlgN"/>
    <property type="match status" value="1"/>
</dbReference>
<reference evidence="5" key="1">
    <citation type="submission" date="2018-01" db="EMBL/GenBank/DDBJ databases">
        <authorList>
            <person name="Regsiter A."/>
            <person name="William W."/>
        </authorList>
    </citation>
    <scope>NUCLEOTIDE SEQUENCE</scope>
    <source>
        <strain evidence="5">TRIP AH-1</strain>
    </source>
</reference>
<evidence type="ECO:0000256" key="2">
    <source>
        <dbReference type="ARBA" id="ARBA00007703"/>
    </source>
</evidence>
<keyword evidence="3" id="KW-1005">Bacterial flagellum biogenesis</keyword>
<comment type="function">
    <text evidence="1">Required for the efficient initiation of filament assembly.</text>
</comment>
<dbReference type="Gene3D" id="1.20.58.300">
    <property type="entry name" value="FlgN-like"/>
    <property type="match status" value="1"/>
</dbReference>
<comment type="similarity">
    <text evidence="2">Belongs to the FlgN family.</text>
</comment>
<evidence type="ECO:0000256" key="3">
    <source>
        <dbReference type="ARBA" id="ARBA00022795"/>
    </source>
</evidence>
<accession>A0A445MT76</accession>
<dbReference type="GO" id="GO:0044780">
    <property type="term" value="P:bacterial-type flagellum assembly"/>
    <property type="evidence" value="ECO:0007669"/>
    <property type="project" value="InterPro"/>
</dbReference>
<name>A0A445MT76_9BACT</name>
<dbReference type="SUPFAM" id="SSF140566">
    <property type="entry name" value="FlgN-like"/>
    <property type="match status" value="1"/>
</dbReference>
<keyword evidence="4" id="KW-0175">Coiled coil</keyword>
<dbReference type="AlphaFoldDB" id="A0A445MT76"/>
<dbReference type="InterPro" id="IPR036679">
    <property type="entry name" value="FlgN-like_sf"/>
</dbReference>
<evidence type="ECO:0000256" key="4">
    <source>
        <dbReference type="SAM" id="Coils"/>
    </source>
</evidence>
<protein>
    <recommendedName>
        <fullName evidence="6">FlgN protein</fullName>
    </recommendedName>
</protein>
<evidence type="ECO:0000256" key="1">
    <source>
        <dbReference type="ARBA" id="ARBA00002397"/>
    </source>
</evidence>